<dbReference type="GO" id="GO:0022857">
    <property type="term" value="F:transmembrane transporter activity"/>
    <property type="evidence" value="ECO:0007669"/>
    <property type="project" value="InterPro"/>
</dbReference>
<dbReference type="OrthoDB" id="2086294at2"/>
<feature type="transmembrane region" description="Helical" evidence="6">
    <location>
        <begin position="81"/>
        <end position="101"/>
    </location>
</feature>
<dbReference type="STRING" id="1679170.AC625_15840"/>
<evidence type="ECO:0000259" key="7">
    <source>
        <dbReference type="PROSITE" id="PS50850"/>
    </source>
</evidence>
<dbReference type="Gene3D" id="1.20.1250.20">
    <property type="entry name" value="MFS general substrate transporter like domains"/>
    <property type="match status" value="1"/>
</dbReference>
<proteinExistence type="predicted"/>
<evidence type="ECO:0000256" key="3">
    <source>
        <dbReference type="ARBA" id="ARBA00022692"/>
    </source>
</evidence>
<keyword evidence="4 6" id="KW-1133">Transmembrane helix</keyword>
<dbReference type="GO" id="GO:0005886">
    <property type="term" value="C:plasma membrane"/>
    <property type="evidence" value="ECO:0007669"/>
    <property type="project" value="UniProtKB-SubCell"/>
</dbReference>
<dbReference type="InterPro" id="IPR005829">
    <property type="entry name" value="Sugar_transporter_CS"/>
</dbReference>
<dbReference type="PANTHER" id="PTHR23526:SF2">
    <property type="entry name" value="MAJOR FACILITATOR SUPERFAMILY (MFS) PROFILE DOMAIN-CONTAINING PROTEIN"/>
    <property type="match status" value="1"/>
</dbReference>
<evidence type="ECO:0000256" key="1">
    <source>
        <dbReference type="ARBA" id="ARBA00004651"/>
    </source>
</evidence>
<dbReference type="PROSITE" id="PS00217">
    <property type="entry name" value="SUGAR_TRANSPORT_2"/>
    <property type="match status" value="1"/>
</dbReference>
<feature type="transmembrane region" description="Helical" evidence="6">
    <location>
        <begin position="353"/>
        <end position="373"/>
    </location>
</feature>
<dbReference type="RefSeq" id="WP_049682159.1">
    <property type="nucleotide sequence ID" value="NZ_LFZW01000001.1"/>
</dbReference>
<comment type="subcellular location">
    <subcellularLocation>
        <location evidence="1">Cell membrane</location>
        <topology evidence="1">Multi-pass membrane protein</topology>
    </subcellularLocation>
</comment>
<evidence type="ECO:0000256" key="5">
    <source>
        <dbReference type="ARBA" id="ARBA00023136"/>
    </source>
</evidence>
<dbReference type="Pfam" id="PF07690">
    <property type="entry name" value="MFS_1"/>
    <property type="match status" value="1"/>
</dbReference>
<keyword evidence="5 6" id="KW-0472">Membrane</keyword>
<feature type="transmembrane region" description="Helical" evidence="6">
    <location>
        <begin position="20"/>
        <end position="42"/>
    </location>
</feature>
<feature type="transmembrane region" description="Helical" evidence="6">
    <location>
        <begin position="171"/>
        <end position="193"/>
    </location>
</feature>
<dbReference type="InterPro" id="IPR020846">
    <property type="entry name" value="MFS_dom"/>
</dbReference>
<dbReference type="PROSITE" id="PS50850">
    <property type="entry name" value="MFS"/>
    <property type="match status" value="1"/>
</dbReference>
<dbReference type="PATRIC" id="fig|1679170.3.peg.3607"/>
<accession>A0A0K9GVZ5</accession>
<sequence>MGIIKKWTGDMEINRDLRILLIIGGLYSMSIALSNTFVNVFLWKQSGDYVDIGIYNLAVAIFQPLTFVFAGRIAKKVDRVIVLRLGVIFLAAFYLAVLLIGTQATHFLILLGGLLGIGYGFYWLAFNVLTFEITEPETRDFFNGFLGLLTSSGGIIGPIFAGFIISRLEKFTGYSIIFGVSLLLFAIAVYFSFSLERRPAHGKYLFLRTLKERKNDYNWRQILYAHFFQGLREGTFMFVVSIFVFIQTGSELALGNFSMVNSILSFIAYYFAARYIKQKIRKKSILLGGILLYVGVFLIAFNVTYAKLLIYAATIAIAYPILLVPYMSLTYDIIGRAWQAAELRIEYIVVRELYILFGRIVSITGFIITVMFFDPVKSLPIFLLMVGAGHTIIYLFVRKINMDRPA</sequence>
<dbReference type="InterPro" id="IPR052528">
    <property type="entry name" value="Sugar_transport-like"/>
</dbReference>
<evidence type="ECO:0000313" key="8">
    <source>
        <dbReference type="EMBL" id="KMY50806.1"/>
    </source>
</evidence>
<dbReference type="InterPro" id="IPR036259">
    <property type="entry name" value="MFS_trans_sf"/>
</dbReference>
<evidence type="ECO:0000256" key="4">
    <source>
        <dbReference type="ARBA" id="ARBA00022989"/>
    </source>
</evidence>
<gene>
    <name evidence="8" type="ORF">AC625_15840</name>
</gene>
<dbReference type="AlphaFoldDB" id="A0A0K9GVZ5"/>
<evidence type="ECO:0000256" key="6">
    <source>
        <dbReference type="SAM" id="Phobius"/>
    </source>
</evidence>
<reference evidence="9" key="1">
    <citation type="submission" date="2015-07" db="EMBL/GenBank/DDBJ databases">
        <title>Genome sequencing project for genomic taxonomy and phylogenomics of Bacillus-like bacteria.</title>
        <authorList>
            <person name="Liu B."/>
            <person name="Wang J."/>
            <person name="Zhu Y."/>
            <person name="Liu G."/>
            <person name="Chen Q."/>
            <person name="Chen Z."/>
            <person name="Lan J."/>
            <person name="Che J."/>
            <person name="Ge C."/>
            <person name="Shi H."/>
            <person name="Pan Z."/>
            <person name="Liu X."/>
        </authorList>
    </citation>
    <scope>NUCLEOTIDE SEQUENCE [LARGE SCALE GENOMIC DNA]</scope>
    <source>
        <strain evidence="9">FJAT-27997</strain>
    </source>
</reference>
<dbReference type="InterPro" id="IPR011701">
    <property type="entry name" value="MFS"/>
</dbReference>
<dbReference type="PANTHER" id="PTHR23526">
    <property type="entry name" value="INTEGRAL MEMBRANE TRANSPORT PROTEIN-RELATED"/>
    <property type="match status" value="1"/>
</dbReference>
<keyword evidence="2" id="KW-0813">Transport</keyword>
<dbReference type="Proteomes" id="UP000037146">
    <property type="component" value="Unassembled WGS sequence"/>
</dbReference>
<keyword evidence="9" id="KW-1185">Reference proteome</keyword>
<feature type="transmembrane region" description="Helical" evidence="6">
    <location>
        <begin position="252"/>
        <end position="272"/>
    </location>
</feature>
<feature type="transmembrane region" description="Helical" evidence="6">
    <location>
        <begin position="107"/>
        <end position="129"/>
    </location>
</feature>
<keyword evidence="3 6" id="KW-0812">Transmembrane</keyword>
<feature type="transmembrane region" description="Helical" evidence="6">
    <location>
        <begin position="379"/>
        <end position="397"/>
    </location>
</feature>
<feature type="transmembrane region" description="Helical" evidence="6">
    <location>
        <begin position="141"/>
        <end position="165"/>
    </location>
</feature>
<name>A0A0K9GVZ5_9BACI</name>
<feature type="domain" description="Major facilitator superfamily (MFS) profile" evidence="7">
    <location>
        <begin position="1"/>
        <end position="406"/>
    </location>
</feature>
<feature type="transmembrane region" description="Helical" evidence="6">
    <location>
        <begin position="309"/>
        <end position="329"/>
    </location>
</feature>
<dbReference type="EMBL" id="LFZW01000001">
    <property type="protein sequence ID" value="KMY50806.1"/>
    <property type="molecule type" value="Genomic_DNA"/>
</dbReference>
<feature type="transmembrane region" description="Helical" evidence="6">
    <location>
        <begin position="223"/>
        <end position="246"/>
    </location>
</feature>
<protein>
    <recommendedName>
        <fullName evidence="7">Major facilitator superfamily (MFS) profile domain-containing protein</fullName>
    </recommendedName>
</protein>
<organism evidence="8 9">
    <name type="scientific">Peribacillus loiseleuriae</name>
    <dbReference type="NCBI Taxonomy" id="1679170"/>
    <lineage>
        <taxon>Bacteria</taxon>
        <taxon>Bacillati</taxon>
        <taxon>Bacillota</taxon>
        <taxon>Bacilli</taxon>
        <taxon>Bacillales</taxon>
        <taxon>Bacillaceae</taxon>
        <taxon>Peribacillus</taxon>
    </lineage>
</organism>
<dbReference type="SUPFAM" id="SSF103473">
    <property type="entry name" value="MFS general substrate transporter"/>
    <property type="match status" value="1"/>
</dbReference>
<comment type="caution">
    <text evidence="8">The sequence shown here is derived from an EMBL/GenBank/DDBJ whole genome shotgun (WGS) entry which is preliminary data.</text>
</comment>
<evidence type="ECO:0000313" key="9">
    <source>
        <dbReference type="Proteomes" id="UP000037146"/>
    </source>
</evidence>
<feature type="transmembrane region" description="Helical" evidence="6">
    <location>
        <begin position="54"/>
        <end position="74"/>
    </location>
</feature>
<evidence type="ECO:0000256" key="2">
    <source>
        <dbReference type="ARBA" id="ARBA00022448"/>
    </source>
</evidence>
<feature type="transmembrane region" description="Helical" evidence="6">
    <location>
        <begin position="284"/>
        <end position="303"/>
    </location>
</feature>